<evidence type="ECO:0000313" key="3">
    <source>
        <dbReference type="EMBL" id="MTI26203.1"/>
    </source>
</evidence>
<gene>
    <name evidence="3" type="ORF">E1163_14695</name>
</gene>
<evidence type="ECO:0000259" key="2">
    <source>
        <dbReference type="Pfam" id="PF13568"/>
    </source>
</evidence>
<feature type="chain" id="PRO_5046089037" evidence="1">
    <location>
        <begin position="22"/>
        <end position="206"/>
    </location>
</feature>
<keyword evidence="1" id="KW-0732">Signal</keyword>
<reference evidence="3 4" key="1">
    <citation type="submission" date="2019-02" db="EMBL/GenBank/DDBJ databases">
        <authorList>
            <person name="Goldberg S.R."/>
            <person name="Haltli B.A."/>
            <person name="Correa H."/>
            <person name="Russell K.G."/>
        </authorList>
    </citation>
    <scope>NUCLEOTIDE SEQUENCE [LARGE SCALE GENOMIC DNA]</scope>
    <source>
        <strain evidence="3 4">JCM 16186</strain>
    </source>
</reference>
<dbReference type="Pfam" id="PF13568">
    <property type="entry name" value="OMP_b-brl_2"/>
    <property type="match status" value="1"/>
</dbReference>
<feature type="signal peptide" evidence="1">
    <location>
        <begin position="1"/>
        <end position="21"/>
    </location>
</feature>
<protein>
    <submittedName>
        <fullName evidence="3">PorT family protein</fullName>
    </submittedName>
</protein>
<dbReference type="EMBL" id="SMLW01000569">
    <property type="protein sequence ID" value="MTI26203.1"/>
    <property type="molecule type" value="Genomic_DNA"/>
</dbReference>
<organism evidence="3 4">
    <name type="scientific">Fulvivirga kasyanovii</name>
    <dbReference type="NCBI Taxonomy" id="396812"/>
    <lineage>
        <taxon>Bacteria</taxon>
        <taxon>Pseudomonadati</taxon>
        <taxon>Bacteroidota</taxon>
        <taxon>Cytophagia</taxon>
        <taxon>Cytophagales</taxon>
        <taxon>Fulvivirgaceae</taxon>
        <taxon>Fulvivirga</taxon>
    </lineage>
</organism>
<proteinExistence type="predicted"/>
<dbReference type="Proteomes" id="UP000798808">
    <property type="component" value="Unassembled WGS sequence"/>
</dbReference>
<feature type="domain" description="Outer membrane protein beta-barrel" evidence="2">
    <location>
        <begin position="23"/>
        <end position="180"/>
    </location>
</feature>
<accession>A0ABW9RQD7</accession>
<comment type="caution">
    <text evidence="3">The sequence shown here is derived from an EMBL/GenBank/DDBJ whole genome shotgun (WGS) entry which is preliminary data.</text>
</comment>
<sequence length="206" mass="22606">MNQFRITILSMALVFAGLSFAQAQTPRGGIKGGLNLSNLYIDDVEDENVRTGFHAGIYTQLMITPAFGIQPELNYSTKGAKAEYDVLGFEGENKFNLGYIDMPVLATFKLGDDADIHFGPYFGYLVGVSTSTEGDFGDGYEELDRDDYKKWDYGLAGGLALNFNPVSIGLRYNYGLNKIADSDEAENLIGDAKNSVAQVYVAFNMH</sequence>
<dbReference type="InterPro" id="IPR025665">
    <property type="entry name" value="Beta-barrel_OMP_2"/>
</dbReference>
<evidence type="ECO:0000313" key="4">
    <source>
        <dbReference type="Proteomes" id="UP000798808"/>
    </source>
</evidence>
<evidence type="ECO:0000256" key="1">
    <source>
        <dbReference type="SAM" id="SignalP"/>
    </source>
</evidence>
<dbReference type="RefSeq" id="WP_155173125.1">
    <property type="nucleotide sequence ID" value="NZ_BAAAFL010000043.1"/>
</dbReference>
<name>A0ABW9RQD7_9BACT</name>
<keyword evidence="4" id="KW-1185">Reference proteome</keyword>